<evidence type="ECO:0000256" key="1">
    <source>
        <dbReference type="ARBA" id="ARBA00044755"/>
    </source>
</evidence>
<dbReference type="PANTHER" id="PTHR35024">
    <property type="entry name" value="HYPOTHETICAL CYTOSOLIC PROTEIN"/>
    <property type="match status" value="1"/>
</dbReference>
<sequence>MFRRKDGSPEDPEDQTPPAPGAQKPAEGEAKGDTPPLKPFAKRGAHGSRAAASAASYNPEIPRRAPEIPAPATSRPGLAMPRAPGTLGTPGSRPGGESGDGKRLVVGRDIQLSGEISACDKLIVEGRVDANLTDATDIEVGGGGLFKGSAEVENADIAGRFEGELTARQGLIVRSTGQIVGTVRYSSIVIEAGGEISGTVTKLDGPSRSGGQ</sequence>
<organism evidence="3 4">
    <name type="scientific">Roseospirillum parvum</name>
    <dbReference type="NCBI Taxonomy" id="83401"/>
    <lineage>
        <taxon>Bacteria</taxon>
        <taxon>Pseudomonadati</taxon>
        <taxon>Pseudomonadota</taxon>
        <taxon>Alphaproteobacteria</taxon>
        <taxon>Rhodospirillales</taxon>
        <taxon>Rhodospirillaceae</taxon>
        <taxon>Roseospirillum</taxon>
    </lineage>
</organism>
<dbReference type="EMBL" id="FNCV01000002">
    <property type="protein sequence ID" value="SDG74698.1"/>
    <property type="molecule type" value="Genomic_DNA"/>
</dbReference>
<name>A0A1G7WS32_9PROT</name>
<dbReference type="Proteomes" id="UP000217076">
    <property type="component" value="Unassembled WGS sequence"/>
</dbReference>
<proteinExistence type="inferred from homology"/>
<evidence type="ECO:0000256" key="2">
    <source>
        <dbReference type="SAM" id="MobiDB-lite"/>
    </source>
</evidence>
<protein>
    <submittedName>
        <fullName evidence="3">Protein CcmA, bactofilin family</fullName>
    </submittedName>
</protein>
<keyword evidence="4" id="KW-1185">Reference proteome</keyword>
<gene>
    <name evidence="3" type="ORF">SAMN05421742_102301</name>
</gene>
<feature type="compositionally biased region" description="Low complexity" evidence="2">
    <location>
        <begin position="47"/>
        <end position="60"/>
    </location>
</feature>
<dbReference type="PANTHER" id="PTHR35024:SF4">
    <property type="entry name" value="POLYMER-FORMING CYTOSKELETAL PROTEIN"/>
    <property type="match status" value="1"/>
</dbReference>
<evidence type="ECO:0000313" key="3">
    <source>
        <dbReference type="EMBL" id="SDG74698.1"/>
    </source>
</evidence>
<reference evidence="4" key="1">
    <citation type="submission" date="2016-10" db="EMBL/GenBank/DDBJ databases">
        <authorList>
            <person name="Varghese N."/>
            <person name="Submissions S."/>
        </authorList>
    </citation>
    <scope>NUCLEOTIDE SEQUENCE [LARGE SCALE GENOMIC DNA]</scope>
    <source>
        <strain evidence="4">930I</strain>
    </source>
</reference>
<dbReference type="AlphaFoldDB" id="A0A1G7WS32"/>
<dbReference type="InterPro" id="IPR007607">
    <property type="entry name" value="BacA/B"/>
</dbReference>
<comment type="similarity">
    <text evidence="1">Belongs to the bactofilin family.</text>
</comment>
<evidence type="ECO:0000313" key="4">
    <source>
        <dbReference type="Proteomes" id="UP000217076"/>
    </source>
</evidence>
<dbReference type="Pfam" id="PF04519">
    <property type="entry name" value="Bactofilin"/>
    <property type="match status" value="1"/>
</dbReference>
<accession>A0A1G7WS32</accession>
<feature type="region of interest" description="Disordered" evidence="2">
    <location>
        <begin position="1"/>
        <end position="102"/>
    </location>
</feature>
<dbReference type="STRING" id="83401.SAMN05421742_102301"/>
<dbReference type="RefSeq" id="WP_176787611.1">
    <property type="nucleotide sequence ID" value="NZ_FNCV01000002.1"/>
</dbReference>